<dbReference type="RefSeq" id="WP_116309521.1">
    <property type="nucleotide sequence ID" value="NZ_LT976967.1"/>
</dbReference>
<dbReference type="Proteomes" id="UP000256952">
    <property type="component" value="Chromosome CBM2613_a"/>
</dbReference>
<proteinExistence type="predicted"/>
<dbReference type="EMBL" id="OFTH01000017">
    <property type="protein sequence ID" value="SOZ58813.1"/>
    <property type="molecule type" value="Genomic_DNA"/>
</dbReference>
<evidence type="ECO:0000313" key="1">
    <source>
        <dbReference type="EMBL" id="SOZ58813.1"/>
    </source>
</evidence>
<organism evidence="1">
    <name type="scientific">Cupriavidus taiwanensis</name>
    <dbReference type="NCBI Taxonomy" id="164546"/>
    <lineage>
        <taxon>Bacteria</taxon>
        <taxon>Pseudomonadati</taxon>
        <taxon>Pseudomonadota</taxon>
        <taxon>Betaproteobacteria</taxon>
        <taxon>Burkholderiales</taxon>
        <taxon>Burkholderiaceae</taxon>
        <taxon>Cupriavidus</taxon>
    </lineage>
</organism>
<comment type="caution">
    <text evidence="1">The sequence shown here is derived from an EMBL/GenBank/DDBJ whole genome shotgun (WGS) entry which is preliminary data.</text>
</comment>
<gene>
    <name evidence="1" type="ORF">CBM2613_A240071</name>
</gene>
<name>A0A375E025_9BURK</name>
<protein>
    <submittedName>
        <fullName evidence="1">Uncharacterized protein</fullName>
    </submittedName>
</protein>
<sequence length="83" mass="9098">MGESFFYQHCHVVVTLAEVTFGKWEWSYALDAHARFAQPDAGFPTRELALADATRAARARIARTSRLRTAAGAAYLTPLAEAA</sequence>
<reference evidence="1" key="1">
    <citation type="submission" date="2018-01" db="EMBL/GenBank/DDBJ databases">
        <authorList>
            <person name="Clerissi C."/>
        </authorList>
    </citation>
    <scope>NUCLEOTIDE SEQUENCE</scope>
    <source>
        <strain evidence="1">Cupriavidus taiwanensis STM 8556</strain>
    </source>
</reference>
<accession>A0A375E025</accession>
<dbReference type="AlphaFoldDB" id="A0A375E025"/>